<evidence type="ECO:0000313" key="2">
    <source>
        <dbReference type="EMBL" id="GAA2499219.1"/>
    </source>
</evidence>
<dbReference type="Proteomes" id="UP001500730">
    <property type="component" value="Unassembled WGS sequence"/>
</dbReference>
<reference evidence="2 3" key="1">
    <citation type="journal article" date="2019" name="Int. J. Syst. Evol. Microbiol.">
        <title>The Global Catalogue of Microorganisms (GCM) 10K type strain sequencing project: providing services to taxonomists for standard genome sequencing and annotation.</title>
        <authorList>
            <consortium name="The Broad Institute Genomics Platform"/>
            <consortium name="The Broad Institute Genome Sequencing Center for Infectious Disease"/>
            <person name="Wu L."/>
            <person name="Ma J."/>
        </authorList>
    </citation>
    <scope>NUCLEOTIDE SEQUENCE [LARGE SCALE GENOMIC DNA]</scope>
    <source>
        <strain evidence="2 3">JCM 16259</strain>
    </source>
</reference>
<evidence type="ECO:0000256" key="1">
    <source>
        <dbReference type="SAM" id="Phobius"/>
    </source>
</evidence>
<evidence type="ECO:0000313" key="3">
    <source>
        <dbReference type="Proteomes" id="UP001500730"/>
    </source>
</evidence>
<comment type="caution">
    <text evidence="2">The sequence shown here is derived from an EMBL/GenBank/DDBJ whole genome shotgun (WGS) entry which is preliminary data.</text>
</comment>
<feature type="transmembrane region" description="Helical" evidence="1">
    <location>
        <begin position="135"/>
        <end position="154"/>
    </location>
</feature>
<keyword evidence="1" id="KW-0812">Transmembrane</keyword>
<keyword evidence="3" id="KW-1185">Reference proteome</keyword>
<organism evidence="2 3">
    <name type="scientific">Terrabacter carboxydivorans</name>
    <dbReference type="NCBI Taxonomy" id="619730"/>
    <lineage>
        <taxon>Bacteria</taxon>
        <taxon>Bacillati</taxon>
        <taxon>Actinomycetota</taxon>
        <taxon>Actinomycetes</taxon>
        <taxon>Micrococcales</taxon>
        <taxon>Intrasporangiaceae</taxon>
        <taxon>Terrabacter</taxon>
    </lineage>
</organism>
<dbReference type="EMBL" id="BAAARE010000026">
    <property type="protein sequence ID" value="GAA2499219.1"/>
    <property type="molecule type" value="Genomic_DNA"/>
</dbReference>
<gene>
    <name evidence="2" type="ORF">GCM10009858_41940</name>
</gene>
<feature type="transmembrane region" description="Helical" evidence="1">
    <location>
        <begin position="72"/>
        <end position="91"/>
    </location>
</feature>
<feature type="transmembrane region" description="Helical" evidence="1">
    <location>
        <begin position="97"/>
        <end position="115"/>
    </location>
</feature>
<name>A0ABN3MBY6_9MICO</name>
<sequence length="318" mass="33707">MSRVRRHAVLLGLMPAVLLVMLFWRQPRPPTVSAIDTLEDVVLAALGIVIIIGIAGSLHVKTLTTTSRYVRLVGAFAAVLLSGMVLLAGIAAAPARFWVMLLAAAGVAGGAWVAWRTWRSLPRNVLAGRREKLALAALALALPGIQAWHAIAFIQATQNVSVSVSPALETQGTVEATGEKKVRLSLTVANKGQARALVLISLATYCWVPDTDQGMDKPLAKAVAAEDLAAMRNLPGCGSTRPVRQTSWIDPGTELSVSRALVAPLDKSRLLVGVRVAYARGDRLQTAPTTDGPLPIENNGPCVRGSYLPVLAESRVKS</sequence>
<proteinExistence type="predicted"/>
<keyword evidence="1" id="KW-0472">Membrane</keyword>
<accession>A0ABN3MBY6</accession>
<feature type="transmembrane region" description="Helical" evidence="1">
    <location>
        <begin position="41"/>
        <end position="60"/>
    </location>
</feature>
<protein>
    <submittedName>
        <fullName evidence="2">Uncharacterized protein</fullName>
    </submittedName>
</protein>
<keyword evidence="1" id="KW-1133">Transmembrane helix</keyword>
<dbReference type="RefSeq" id="WP_344257043.1">
    <property type="nucleotide sequence ID" value="NZ_BAAARE010000026.1"/>
</dbReference>